<feature type="region of interest" description="Disordered" evidence="1">
    <location>
        <begin position="269"/>
        <end position="296"/>
    </location>
</feature>
<dbReference type="EMBL" id="CACVKT020001346">
    <property type="protein sequence ID" value="CAC5366815.1"/>
    <property type="molecule type" value="Genomic_DNA"/>
</dbReference>
<proteinExistence type="predicted"/>
<protein>
    <recommendedName>
        <fullName evidence="2">DDE-1 domain-containing protein</fullName>
    </recommendedName>
</protein>
<accession>A0A6J8AEW3</accession>
<dbReference type="Proteomes" id="UP000507470">
    <property type="component" value="Unassembled WGS sequence"/>
</dbReference>
<dbReference type="AlphaFoldDB" id="A0A6J8AEW3"/>
<sequence>MLNPVKVNAYFKDLESFLVNLGIKDMLSRIWNMDETSVPLTHKPERVLAETGTKNIPGRVGDCRESLSVLGCINAAGQNIPPMVIVKGKTSKSLNAFNVSEGVPDTKYTYQERAWMEDVLSETWFRDHFLRFCGPERPQIILLDSHSSHETLDLIEVARENGIELFTFPPHTTHWLCPLDKTIFGTKWNWPGLFRRAYDKAFTPSNITSGFRKCGIYPTNKDMIHKEAFAPSQPFDHLPFTSPVKSTTSTSNEANAAITCTSSNENWQQNSSKALNEVQDLSSDQNQESGTSCDHSIEQSMSELTVFLSPISVTLSTSSHNEVPTGPSSNACQS</sequence>
<gene>
    <name evidence="3" type="ORF">MCOR_6952</name>
</gene>
<dbReference type="InterPro" id="IPR004875">
    <property type="entry name" value="DDE_SF_endonuclease_dom"/>
</dbReference>
<dbReference type="GO" id="GO:0003677">
    <property type="term" value="F:DNA binding"/>
    <property type="evidence" value="ECO:0007669"/>
    <property type="project" value="TreeGrafter"/>
</dbReference>
<dbReference type="OrthoDB" id="6273063at2759"/>
<organism evidence="3 4">
    <name type="scientific">Mytilus coruscus</name>
    <name type="common">Sea mussel</name>
    <dbReference type="NCBI Taxonomy" id="42192"/>
    <lineage>
        <taxon>Eukaryota</taxon>
        <taxon>Metazoa</taxon>
        <taxon>Spiralia</taxon>
        <taxon>Lophotrochozoa</taxon>
        <taxon>Mollusca</taxon>
        <taxon>Bivalvia</taxon>
        <taxon>Autobranchia</taxon>
        <taxon>Pteriomorphia</taxon>
        <taxon>Mytilida</taxon>
        <taxon>Mytiloidea</taxon>
        <taxon>Mytilidae</taxon>
        <taxon>Mytilinae</taxon>
        <taxon>Mytilus</taxon>
    </lineage>
</organism>
<keyword evidence="4" id="KW-1185">Reference proteome</keyword>
<evidence type="ECO:0000313" key="4">
    <source>
        <dbReference type="Proteomes" id="UP000507470"/>
    </source>
</evidence>
<dbReference type="PANTHER" id="PTHR19303">
    <property type="entry name" value="TRANSPOSON"/>
    <property type="match status" value="1"/>
</dbReference>
<dbReference type="PANTHER" id="PTHR19303:SF74">
    <property type="entry name" value="POGO TRANSPOSABLE ELEMENT WITH KRAB DOMAIN"/>
    <property type="match status" value="1"/>
</dbReference>
<dbReference type="InterPro" id="IPR050863">
    <property type="entry name" value="CenT-Element_Derived"/>
</dbReference>
<dbReference type="InterPro" id="IPR036397">
    <property type="entry name" value="RNaseH_sf"/>
</dbReference>
<name>A0A6J8AEW3_MYTCO</name>
<feature type="domain" description="DDE-1" evidence="2">
    <location>
        <begin position="69"/>
        <end position="184"/>
    </location>
</feature>
<dbReference type="Pfam" id="PF03184">
    <property type="entry name" value="DDE_1"/>
    <property type="match status" value="1"/>
</dbReference>
<evidence type="ECO:0000259" key="2">
    <source>
        <dbReference type="Pfam" id="PF03184"/>
    </source>
</evidence>
<reference evidence="3 4" key="1">
    <citation type="submission" date="2020-06" db="EMBL/GenBank/DDBJ databases">
        <authorList>
            <person name="Li R."/>
            <person name="Bekaert M."/>
        </authorList>
    </citation>
    <scope>NUCLEOTIDE SEQUENCE [LARGE SCALE GENOMIC DNA]</scope>
    <source>
        <strain evidence="4">wild</strain>
    </source>
</reference>
<evidence type="ECO:0000313" key="3">
    <source>
        <dbReference type="EMBL" id="CAC5366815.1"/>
    </source>
</evidence>
<dbReference type="Gene3D" id="3.30.420.10">
    <property type="entry name" value="Ribonuclease H-like superfamily/Ribonuclease H"/>
    <property type="match status" value="1"/>
</dbReference>
<dbReference type="GO" id="GO:0005634">
    <property type="term" value="C:nucleus"/>
    <property type="evidence" value="ECO:0007669"/>
    <property type="project" value="TreeGrafter"/>
</dbReference>
<evidence type="ECO:0000256" key="1">
    <source>
        <dbReference type="SAM" id="MobiDB-lite"/>
    </source>
</evidence>